<gene>
    <name evidence="1" type="ORF">XELAEV_18042133mg</name>
</gene>
<reference evidence="2" key="1">
    <citation type="journal article" date="2016" name="Nature">
        <title>Genome evolution in the allotetraploid frog Xenopus laevis.</title>
        <authorList>
            <person name="Session A.M."/>
            <person name="Uno Y."/>
            <person name="Kwon T."/>
            <person name="Chapman J.A."/>
            <person name="Toyoda A."/>
            <person name="Takahashi S."/>
            <person name="Fukui A."/>
            <person name="Hikosaka A."/>
            <person name="Suzuki A."/>
            <person name="Kondo M."/>
            <person name="van Heeringen S.J."/>
            <person name="Quigley I."/>
            <person name="Heinz S."/>
            <person name="Ogino H."/>
            <person name="Ochi H."/>
            <person name="Hellsten U."/>
            <person name="Lyons J.B."/>
            <person name="Simakov O."/>
            <person name="Putnam N."/>
            <person name="Stites J."/>
            <person name="Kuroki Y."/>
            <person name="Tanaka T."/>
            <person name="Michiue T."/>
            <person name="Watanabe M."/>
            <person name="Bogdanovic O."/>
            <person name="Lister R."/>
            <person name="Georgiou G."/>
            <person name="Paranjpe S.S."/>
            <person name="van Kruijsbergen I."/>
            <person name="Shu S."/>
            <person name="Carlson J."/>
            <person name="Kinoshita T."/>
            <person name="Ohta Y."/>
            <person name="Mawaribuchi S."/>
            <person name="Jenkins J."/>
            <person name="Grimwood J."/>
            <person name="Schmutz J."/>
            <person name="Mitros T."/>
            <person name="Mozaffari S.V."/>
            <person name="Suzuki Y."/>
            <person name="Haramoto Y."/>
            <person name="Yamamoto T.S."/>
            <person name="Takagi C."/>
            <person name="Heald R."/>
            <person name="Miller K."/>
            <person name="Haudenschild C."/>
            <person name="Kitzman J."/>
            <person name="Nakayama T."/>
            <person name="Izutsu Y."/>
            <person name="Robert J."/>
            <person name="Fortriede J."/>
            <person name="Burns K."/>
            <person name="Lotay V."/>
            <person name="Karimi K."/>
            <person name="Yasuoka Y."/>
            <person name="Dichmann D.S."/>
            <person name="Flajnik M.F."/>
            <person name="Houston D.W."/>
            <person name="Shendure J."/>
            <person name="DuPasquier L."/>
            <person name="Vize P.D."/>
            <person name="Zorn A.M."/>
            <person name="Ito M."/>
            <person name="Marcotte E.M."/>
            <person name="Wallingford J.B."/>
            <person name="Ito Y."/>
            <person name="Asashima M."/>
            <person name="Ueno N."/>
            <person name="Matsuda Y."/>
            <person name="Veenstra G.J."/>
            <person name="Fujiyama A."/>
            <person name="Harland R.M."/>
            <person name="Taira M."/>
            <person name="Rokhsar D.S."/>
        </authorList>
    </citation>
    <scope>NUCLEOTIDE SEQUENCE [LARGE SCALE GENOMIC DNA]</scope>
    <source>
        <strain evidence="2">J</strain>
    </source>
</reference>
<dbReference type="EMBL" id="CM004481">
    <property type="protein sequence ID" value="OCT65883.1"/>
    <property type="molecule type" value="Genomic_DNA"/>
</dbReference>
<dbReference type="AlphaFoldDB" id="A0A974H5Q9"/>
<sequence>MNLLLIPWSDLFTIISCCSSNYTIIYLLYSCKIVHSFPYALFLEGGTAVSELFCFKLACIIISQDLNVGFHFRYKATGLFS</sequence>
<evidence type="ECO:0000313" key="1">
    <source>
        <dbReference type="EMBL" id="OCT65883.1"/>
    </source>
</evidence>
<proteinExistence type="predicted"/>
<accession>A0A974H5Q9</accession>
<evidence type="ECO:0000313" key="2">
    <source>
        <dbReference type="Proteomes" id="UP000694892"/>
    </source>
</evidence>
<organism evidence="1 2">
    <name type="scientific">Xenopus laevis</name>
    <name type="common">African clawed frog</name>
    <dbReference type="NCBI Taxonomy" id="8355"/>
    <lineage>
        <taxon>Eukaryota</taxon>
        <taxon>Metazoa</taxon>
        <taxon>Chordata</taxon>
        <taxon>Craniata</taxon>
        <taxon>Vertebrata</taxon>
        <taxon>Euteleostomi</taxon>
        <taxon>Amphibia</taxon>
        <taxon>Batrachia</taxon>
        <taxon>Anura</taxon>
        <taxon>Pipoidea</taxon>
        <taxon>Pipidae</taxon>
        <taxon>Xenopodinae</taxon>
        <taxon>Xenopus</taxon>
        <taxon>Xenopus</taxon>
    </lineage>
</organism>
<name>A0A974H5Q9_XENLA</name>
<dbReference type="Proteomes" id="UP000694892">
    <property type="component" value="Chromosome 8S"/>
</dbReference>
<protein>
    <submittedName>
        <fullName evidence="1">Uncharacterized protein</fullName>
    </submittedName>
</protein>